<evidence type="ECO:0000313" key="1">
    <source>
        <dbReference type="EMBL" id="MEQ5842699.1"/>
    </source>
</evidence>
<dbReference type="RefSeq" id="WP_349544484.1">
    <property type="nucleotide sequence ID" value="NZ_JAOALG010000002.1"/>
</dbReference>
<dbReference type="EMBL" id="JAOALG010000002">
    <property type="protein sequence ID" value="MEQ5842699.1"/>
    <property type="molecule type" value="Genomic_DNA"/>
</dbReference>
<dbReference type="PANTHER" id="PTHR38479">
    <property type="entry name" value="LMO0824 PROTEIN"/>
    <property type="match status" value="1"/>
</dbReference>
<keyword evidence="1" id="KW-0238">DNA-binding</keyword>
<accession>A0ABV1LTS3</accession>
<evidence type="ECO:0000313" key="2">
    <source>
        <dbReference type="Proteomes" id="UP001469089"/>
    </source>
</evidence>
<protein>
    <submittedName>
        <fullName evidence="1">Winged helix DNA-binding domain-containing protein</fullName>
    </submittedName>
</protein>
<reference evidence="1 2" key="1">
    <citation type="journal article" date="2024" name="Chem. Sci.">
        <title>Discovery of a lagriamide polyketide by integrated genome mining, isotopic labeling, and untargeted metabolomics.</title>
        <authorList>
            <person name="Fergusson C.H."/>
            <person name="Saulog J."/>
            <person name="Paulo B.S."/>
            <person name="Wilson D.M."/>
            <person name="Liu D.Y."/>
            <person name="Morehouse N.J."/>
            <person name="Waterworth S."/>
            <person name="Barkei J."/>
            <person name="Gray C.A."/>
            <person name="Kwan J.C."/>
            <person name="Eustaquio A.S."/>
            <person name="Linington R.G."/>
        </authorList>
    </citation>
    <scope>NUCLEOTIDE SEQUENCE [LARGE SCALE GENOMIC DNA]</scope>
    <source>
        <strain evidence="1 2">RL17-338-BIF-B</strain>
    </source>
</reference>
<keyword evidence="2" id="KW-1185">Reference proteome</keyword>
<dbReference type="PANTHER" id="PTHR38479:SF2">
    <property type="entry name" value="WINGED HELIX DNA-BINDING DOMAIN-CONTAINING PROTEIN"/>
    <property type="match status" value="1"/>
</dbReference>
<sequence>MAHSRLELSRSQILSFRRRAGFLDERLPMGEASLRQAAWCGLQDSMPRAALLSIHARVAGAGPTTWEHSSFVQLWGPRFSAYVVAAEDLPVFSLGRLPEDAQGRARAHDTASRLHAFLDGRRMGFGEAGHAMGVHPNSLRYAAPTGTVVLRWEGARQPVIWTVPAPGLDPGHARLELARRYLHVFGPATAASFAKWAGIRPPEAHTTFEALRESLTPVHTPVGDAWILADDEPAFRVRSKSAAPVRLLPSGDTYYLLWGADRALLVPDARRQAELWTSRVWPGALLVQGEIAGVWRRLGGEITVEVWRSFSHLERETVEAEAMSLPLPGLKRPITVCWI</sequence>
<gene>
    <name evidence="1" type="ORF">N0A02_24925</name>
</gene>
<organism evidence="1 2">
    <name type="scientific">Paraburkholderia acidicola</name>
    <dbReference type="NCBI Taxonomy" id="1912599"/>
    <lineage>
        <taxon>Bacteria</taxon>
        <taxon>Pseudomonadati</taxon>
        <taxon>Pseudomonadota</taxon>
        <taxon>Betaproteobacteria</taxon>
        <taxon>Burkholderiales</taxon>
        <taxon>Burkholderiaceae</taxon>
        <taxon>Paraburkholderia</taxon>
    </lineage>
</organism>
<dbReference type="InterPro" id="IPR009351">
    <property type="entry name" value="AlkZ-like"/>
</dbReference>
<dbReference type="Proteomes" id="UP001469089">
    <property type="component" value="Unassembled WGS sequence"/>
</dbReference>
<dbReference type="GO" id="GO:0003677">
    <property type="term" value="F:DNA binding"/>
    <property type="evidence" value="ECO:0007669"/>
    <property type="project" value="UniProtKB-KW"/>
</dbReference>
<proteinExistence type="predicted"/>
<name>A0ABV1LTS3_9BURK</name>
<comment type="caution">
    <text evidence="1">The sequence shown here is derived from an EMBL/GenBank/DDBJ whole genome shotgun (WGS) entry which is preliminary data.</text>
</comment>
<dbReference type="Pfam" id="PF06224">
    <property type="entry name" value="AlkZ-like"/>
    <property type="match status" value="1"/>
</dbReference>